<reference evidence="10" key="2">
    <citation type="submission" date="2023-06" db="EMBL/GenBank/DDBJ databases">
        <authorList>
            <consortium name="Lawrence Berkeley National Laboratory"/>
            <person name="Mondo S.J."/>
            <person name="Hensen N."/>
            <person name="Bonometti L."/>
            <person name="Westerberg I."/>
            <person name="Brannstrom I.O."/>
            <person name="Guillou S."/>
            <person name="Cros-Aarteil S."/>
            <person name="Calhoun S."/>
            <person name="Haridas S."/>
            <person name="Kuo A."/>
            <person name="Pangilinan J."/>
            <person name="Riley R."/>
            <person name="Labutti K."/>
            <person name="Andreopoulos B."/>
            <person name="Lipzen A."/>
            <person name="Chen C."/>
            <person name="Yanf M."/>
            <person name="Daum C."/>
            <person name="Ng V."/>
            <person name="Clum A."/>
            <person name="Steindorff A."/>
            <person name="Ohm R."/>
            <person name="Martin F."/>
            <person name="Silar P."/>
            <person name="Natvig D."/>
            <person name="Lalanne C."/>
            <person name="Gautier V."/>
            <person name="Ament-Velasquez S.L."/>
            <person name="Kruys A."/>
            <person name="Hutchinson M.I."/>
            <person name="Powell A.J."/>
            <person name="Barry K."/>
            <person name="Miller A.N."/>
            <person name="Grigoriev I.V."/>
            <person name="Debuchy R."/>
            <person name="Gladieux P."/>
            <person name="Thoren M.H."/>
            <person name="Johannesson H."/>
        </authorList>
    </citation>
    <scope>NUCLEOTIDE SEQUENCE</scope>
    <source>
        <strain evidence="10">CBS 626.80</strain>
    </source>
</reference>
<dbReference type="GO" id="GO:0003684">
    <property type="term" value="F:damaged DNA binding"/>
    <property type="evidence" value="ECO:0007669"/>
    <property type="project" value="InterPro"/>
</dbReference>
<feature type="region of interest" description="Disordered" evidence="6">
    <location>
        <begin position="1030"/>
        <end position="1107"/>
    </location>
</feature>
<feature type="compositionally biased region" description="Basic residues" evidence="6">
    <location>
        <begin position="1056"/>
        <end position="1066"/>
    </location>
</feature>
<dbReference type="Proteomes" id="UP001303222">
    <property type="component" value="Unassembled WGS sequence"/>
</dbReference>
<dbReference type="InterPro" id="IPR018328">
    <property type="entry name" value="Rad4_beta-hairpin_dom3"/>
</dbReference>
<dbReference type="GO" id="GO:0000111">
    <property type="term" value="C:nucleotide-excision repair factor 2 complex"/>
    <property type="evidence" value="ECO:0007669"/>
    <property type="project" value="TreeGrafter"/>
</dbReference>
<dbReference type="InterPro" id="IPR038765">
    <property type="entry name" value="Papain-like_cys_pep_sf"/>
</dbReference>
<dbReference type="Gene3D" id="2.20.20.110">
    <property type="entry name" value="Rad4, beta-hairpin domain BHD1"/>
    <property type="match status" value="1"/>
</dbReference>
<dbReference type="GO" id="GO:0006298">
    <property type="term" value="P:mismatch repair"/>
    <property type="evidence" value="ECO:0007669"/>
    <property type="project" value="TreeGrafter"/>
</dbReference>
<feature type="region of interest" description="Disordered" evidence="6">
    <location>
        <begin position="246"/>
        <end position="308"/>
    </location>
</feature>
<dbReference type="InterPro" id="IPR018326">
    <property type="entry name" value="Rad4_beta-hairpin_dom1"/>
</dbReference>
<evidence type="ECO:0000259" key="8">
    <source>
        <dbReference type="SMART" id="SM01031"/>
    </source>
</evidence>
<dbReference type="EMBL" id="MU859063">
    <property type="protein sequence ID" value="KAK3956747.1"/>
    <property type="molecule type" value="Genomic_DNA"/>
</dbReference>
<dbReference type="InterPro" id="IPR036985">
    <property type="entry name" value="Transglutaminase-like_sf"/>
</dbReference>
<evidence type="ECO:0000259" key="9">
    <source>
        <dbReference type="SMART" id="SM01032"/>
    </source>
</evidence>
<dbReference type="Pfam" id="PF03835">
    <property type="entry name" value="Rad4"/>
    <property type="match status" value="1"/>
</dbReference>
<feature type="compositionally biased region" description="Pro residues" evidence="6">
    <location>
        <begin position="614"/>
        <end position="623"/>
    </location>
</feature>
<dbReference type="InterPro" id="IPR042488">
    <property type="entry name" value="Rad4_BHD3_sf"/>
</dbReference>
<dbReference type="PANTHER" id="PTHR12135:SF0">
    <property type="entry name" value="DNA REPAIR PROTEIN COMPLEMENTING XP-C CELLS"/>
    <property type="match status" value="1"/>
</dbReference>
<dbReference type="Gene3D" id="3.90.260.10">
    <property type="entry name" value="Transglutaminase-like"/>
    <property type="match status" value="1"/>
</dbReference>
<evidence type="ECO:0000256" key="2">
    <source>
        <dbReference type="ARBA" id="ARBA00009525"/>
    </source>
</evidence>
<feature type="compositionally biased region" description="Basic and acidic residues" evidence="6">
    <location>
        <begin position="1043"/>
        <end position="1055"/>
    </location>
</feature>
<feature type="compositionally biased region" description="Acidic residues" evidence="6">
    <location>
        <begin position="1087"/>
        <end position="1099"/>
    </location>
</feature>
<evidence type="ECO:0000256" key="4">
    <source>
        <dbReference type="ARBA" id="ARBA00023204"/>
    </source>
</evidence>
<dbReference type="InterPro" id="IPR004583">
    <property type="entry name" value="DNA_repair_Rad4"/>
</dbReference>
<dbReference type="InterPro" id="IPR018327">
    <property type="entry name" value="BHD_2"/>
</dbReference>
<evidence type="ECO:0000313" key="11">
    <source>
        <dbReference type="Proteomes" id="UP001303222"/>
    </source>
</evidence>
<evidence type="ECO:0000313" key="10">
    <source>
        <dbReference type="EMBL" id="KAK3956747.1"/>
    </source>
</evidence>
<feature type="compositionally biased region" description="Acidic residues" evidence="6">
    <location>
        <begin position="1030"/>
        <end position="1042"/>
    </location>
</feature>
<feature type="compositionally biased region" description="Acidic residues" evidence="6">
    <location>
        <begin position="865"/>
        <end position="879"/>
    </location>
</feature>
<dbReference type="GO" id="GO:0005737">
    <property type="term" value="C:cytoplasm"/>
    <property type="evidence" value="ECO:0007669"/>
    <property type="project" value="TreeGrafter"/>
</dbReference>
<name>A0AAN6SJL3_9PEZI</name>
<evidence type="ECO:0000256" key="3">
    <source>
        <dbReference type="ARBA" id="ARBA00022763"/>
    </source>
</evidence>
<evidence type="ECO:0000256" key="5">
    <source>
        <dbReference type="ARBA" id="ARBA00023242"/>
    </source>
</evidence>
<comment type="subcellular location">
    <subcellularLocation>
        <location evidence="1">Nucleus</location>
    </subcellularLocation>
</comment>
<feature type="domain" description="Rad4 beta-hairpin" evidence="8">
    <location>
        <begin position="821"/>
        <end position="907"/>
    </location>
</feature>
<dbReference type="Pfam" id="PF10405">
    <property type="entry name" value="BHD_3"/>
    <property type="match status" value="1"/>
</dbReference>
<comment type="caution">
    <text evidence="10">The sequence shown here is derived from an EMBL/GenBank/DDBJ whole genome shotgun (WGS) entry which is preliminary data.</text>
</comment>
<dbReference type="Pfam" id="PF10404">
    <property type="entry name" value="BHD_2"/>
    <property type="match status" value="1"/>
</dbReference>
<feature type="region of interest" description="Disordered" evidence="6">
    <location>
        <begin position="607"/>
        <end position="629"/>
    </location>
</feature>
<evidence type="ECO:0008006" key="12">
    <source>
        <dbReference type="Google" id="ProtNLM"/>
    </source>
</evidence>
<keyword evidence="5" id="KW-0539">Nucleus</keyword>
<feature type="domain" description="Rad4 beta-hairpin" evidence="9">
    <location>
        <begin position="915"/>
        <end position="989"/>
    </location>
</feature>
<comment type="similarity">
    <text evidence="2">Belongs to the XPC family.</text>
</comment>
<evidence type="ECO:0000256" key="6">
    <source>
        <dbReference type="SAM" id="MobiDB-lite"/>
    </source>
</evidence>
<feature type="compositionally biased region" description="Basic and acidic residues" evidence="6">
    <location>
        <begin position="1067"/>
        <end position="1081"/>
    </location>
</feature>
<sequence>MGWKPVKYTDDYKSGIKRGRIARPPPSLEAYIGKIYDIEHRTRTLLSVSKEMKYTTPTGASPKEAEEYLGRFIGDIEKEIRFFGIDLRRDNDEFHIALHCVRFAEPAPGVEMLQSLENLETFWNEAVDKAWSAKRQSGERLKEYIWLRGDGTEPTRYLGDRAKDDAAILKGAEVSSTLSFCTVFANENRGTPYEAYHIPVGRKRNAPGASTTSTPRTTRASIASRRAASARSAVPDVYREMVSEARRMVVTQDSPEVTTPERPLKRRRPGERPTPKAETKPVAQTVIPEPMKTGHENEEEDEDDDDDEDLEFEDVQLPQPTVQTITRDSDEEDDEELELEDIAFDSQGAFSSAIAGHVQLDLNLSAQKAAMTPHRRAMERRKALSKSEKEIRREIHTVHLLCLLAHVERRNKWCNSPKVQEALRPLLTDKMRKSLIPRASLNQYGRTESLKAGLQETSTMFKTKFQITERGLRRALWAEDEEQLKNYQLPDDLETVRSKDDFLAAAKSLSGSRDVGAQLFCTLLRSIGVQARLVCSLQPLSCVPGAPTMPKQRKTKSLDASKGQPSAADRYAAAMTKYENITTTPDPTKPSFLSSARSRLGHPNATAYNVPSVTAPPPAPSPSKVPKAKTIKGESPYPIYWVEVLDVAQQKWHPVDPLVTCTQWRPRALEPPASDKENSLTYAIAFDADGFARDVTRRYAKAYNSKTKRQRIDGPISPTVPSSGINTGERWLRRVFLRNYTSPDFPTDLDQIELQELAALEGAEPMPRNFQDFKDHPVYALERHLRRNEVLVPGAQPTGTVSAGSKAPVERIYRRKDVVVARSREKWFRLGRVVKPGEEPVTVLPPKRKRTSKFGGERISSLVSGDDDDEGEEEDEEERDLFADYSLAKAGGTPLYTPQQTDLYIPPPVSKSGKIPRNKFGNVEVYVPSMVPAGGAHVPHERAAQAAHILGVDYAPALTGFEWKGRKGTARILGVVVPKGAEEAVRAVISGLQDMEEEEREERRRVEVWRMWRAMLRGLRIRERVFRGVEDEEGEGGEEADEKEVGDRVDEGENGRKKKDKGKGKAKAKETEEERFDREMADAPSDVSEEFYMDMDDGEGGGGFLIE</sequence>
<dbReference type="GO" id="GO:0006289">
    <property type="term" value="P:nucleotide-excision repair"/>
    <property type="evidence" value="ECO:0007669"/>
    <property type="project" value="InterPro"/>
</dbReference>
<evidence type="ECO:0000259" key="7">
    <source>
        <dbReference type="SMART" id="SM01030"/>
    </source>
</evidence>
<feature type="compositionally biased region" description="Basic and acidic residues" evidence="6">
    <location>
        <begin position="270"/>
        <end position="279"/>
    </location>
</feature>
<reference evidence="10" key="1">
    <citation type="journal article" date="2023" name="Mol. Phylogenet. Evol.">
        <title>Genome-scale phylogeny and comparative genomics of the fungal order Sordariales.</title>
        <authorList>
            <person name="Hensen N."/>
            <person name="Bonometti L."/>
            <person name="Westerberg I."/>
            <person name="Brannstrom I.O."/>
            <person name="Guillou S."/>
            <person name="Cros-Aarteil S."/>
            <person name="Calhoun S."/>
            <person name="Haridas S."/>
            <person name="Kuo A."/>
            <person name="Mondo S."/>
            <person name="Pangilinan J."/>
            <person name="Riley R."/>
            <person name="LaButti K."/>
            <person name="Andreopoulos B."/>
            <person name="Lipzen A."/>
            <person name="Chen C."/>
            <person name="Yan M."/>
            <person name="Daum C."/>
            <person name="Ng V."/>
            <person name="Clum A."/>
            <person name="Steindorff A."/>
            <person name="Ohm R.A."/>
            <person name="Martin F."/>
            <person name="Silar P."/>
            <person name="Natvig D.O."/>
            <person name="Lalanne C."/>
            <person name="Gautier V."/>
            <person name="Ament-Velasquez S.L."/>
            <person name="Kruys A."/>
            <person name="Hutchinson M.I."/>
            <person name="Powell A.J."/>
            <person name="Barry K."/>
            <person name="Miller A.N."/>
            <person name="Grigoriev I.V."/>
            <person name="Debuchy R."/>
            <person name="Gladieux P."/>
            <person name="Hiltunen Thoren M."/>
            <person name="Johannesson H."/>
        </authorList>
    </citation>
    <scope>NUCLEOTIDE SEQUENCE</scope>
    <source>
        <strain evidence="10">CBS 626.80</strain>
    </source>
</reference>
<feature type="region of interest" description="Disordered" evidence="6">
    <location>
        <begin position="844"/>
        <end position="879"/>
    </location>
</feature>
<dbReference type="Pfam" id="PF10403">
    <property type="entry name" value="BHD_1"/>
    <property type="match status" value="1"/>
</dbReference>
<keyword evidence="3" id="KW-0227">DNA damage</keyword>
<feature type="region of interest" description="Disordered" evidence="6">
    <location>
        <begin position="546"/>
        <end position="566"/>
    </location>
</feature>
<dbReference type="SMART" id="SM01031">
    <property type="entry name" value="BHD_2"/>
    <property type="match status" value="1"/>
</dbReference>
<dbReference type="GO" id="GO:0003697">
    <property type="term" value="F:single-stranded DNA binding"/>
    <property type="evidence" value="ECO:0007669"/>
    <property type="project" value="TreeGrafter"/>
</dbReference>
<feature type="compositionally biased region" description="Acidic residues" evidence="6">
    <location>
        <begin position="297"/>
        <end position="308"/>
    </location>
</feature>
<accession>A0AAN6SJL3</accession>
<gene>
    <name evidence="10" type="ORF">QBC32DRAFT_202162</name>
</gene>
<dbReference type="AlphaFoldDB" id="A0AAN6SJL3"/>
<dbReference type="Gene3D" id="3.30.70.2460">
    <property type="entry name" value="Rad4, beta-hairpin domain BHD3"/>
    <property type="match status" value="1"/>
</dbReference>
<dbReference type="SMART" id="SM01032">
    <property type="entry name" value="BHD_3"/>
    <property type="match status" value="1"/>
</dbReference>
<feature type="compositionally biased region" description="Low complexity" evidence="6">
    <location>
        <begin position="209"/>
        <end position="233"/>
    </location>
</feature>
<keyword evidence="4" id="KW-0234">DNA repair</keyword>
<evidence type="ECO:0000256" key="1">
    <source>
        <dbReference type="ARBA" id="ARBA00004123"/>
    </source>
</evidence>
<organism evidence="10 11">
    <name type="scientific">Pseudoneurospora amorphoporcata</name>
    <dbReference type="NCBI Taxonomy" id="241081"/>
    <lineage>
        <taxon>Eukaryota</taxon>
        <taxon>Fungi</taxon>
        <taxon>Dikarya</taxon>
        <taxon>Ascomycota</taxon>
        <taxon>Pezizomycotina</taxon>
        <taxon>Sordariomycetes</taxon>
        <taxon>Sordariomycetidae</taxon>
        <taxon>Sordariales</taxon>
        <taxon>Sordariaceae</taxon>
        <taxon>Pseudoneurospora</taxon>
    </lineage>
</organism>
<keyword evidence="11" id="KW-1185">Reference proteome</keyword>
<dbReference type="GO" id="GO:0071942">
    <property type="term" value="C:XPC complex"/>
    <property type="evidence" value="ECO:0007669"/>
    <property type="project" value="TreeGrafter"/>
</dbReference>
<dbReference type="InterPro" id="IPR018325">
    <property type="entry name" value="Rad4/PNGase_transGLS-fold"/>
</dbReference>
<dbReference type="SMART" id="SM01030">
    <property type="entry name" value="BHD_1"/>
    <property type="match status" value="1"/>
</dbReference>
<proteinExistence type="inferred from homology"/>
<feature type="domain" description="Rad4 beta-hairpin" evidence="7">
    <location>
        <begin position="762"/>
        <end position="819"/>
    </location>
</feature>
<feature type="region of interest" description="Disordered" evidence="6">
    <location>
        <begin position="198"/>
        <end position="234"/>
    </location>
</feature>
<dbReference type="SUPFAM" id="SSF54001">
    <property type="entry name" value="Cysteine proteinases"/>
    <property type="match status" value="1"/>
</dbReference>
<protein>
    <recommendedName>
        <fullName evidence="12">Rad4-domain-containing protein</fullName>
    </recommendedName>
</protein>
<dbReference type="PANTHER" id="PTHR12135">
    <property type="entry name" value="DNA REPAIR PROTEIN XP-C / RAD4"/>
    <property type="match status" value="1"/>
</dbReference>